<keyword evidence="3" id="KW-1185">Reference proteome</keyword>
<dbReference type="SUPFAM" id="SSF143422">
    <property type="entry name" value="Transposase IS200-like"/>
    <property type="match status" value="1"/>
</dbReference>
<dbReference type="InterPro" id="IPR036515">
    <property type="entry name" value="Transposase_17_sf"/>
</dbReference>
<dbReference type="SMART" id="SM01321">
    <property type="entry name" value="Y1_Tnp"/>
    <property type="match status" value="1"/>
</dbReference>
<dbReference type="GO" id="GO:0006313">
    <property type="term" value="P:DNA transposition"/>
    <property type="evidence" value="ECO:0007669"/>
    <property type="project" value="InterPro"/>
</dbReference>
<evidence type="ECO:0000313" key="2">
    <source>
        <dbReference type="EMBL" id="AKJ94792.1"/>
    </source>
</evidence>
<organism evidence="2 3">
    <name type="scientific">Thioalkalivibrio versutus</name>
    <dbReference type="NCBI Taxonomy" id="106634"/>
    <lineage>
        <taxon>Bacteria</taxon>
        <taxon>Pseudomonadati</taxon>
        <taxon>Pseudomonadota</taxon>
        <taxon>Gammaproteobacteria</taxon>
        <taxon>Chromatiales</taxon>
        <taxon>Ectothiorhodospiraceae</taxon>
        <taxon>Thioalkalivibrio</taxon>
    </lineage>
</organism>
<dbReference type="OrthoDB" id="9814067at2"/>
<dbReference type="STRING" id="106634.TVD_05155"/>
<reference evidence="2 3" key="1">
    <citation type="submission" date="2015-04" db="EMBL/GenBank/DDBJ databases">
        <title>Complete Sequence for the Genome of the Thioalkalivibrio versutus D301.</title>
        <authorList>
            <person name="Mu T."/>
            <person name="Zhou J."/>
            <person name="Xu X."/>
        </authorList>
    </citation>
    <scope>NUCLEOTIDE SEQUENCE [LARGE SCALE GENOMIC DNA]</scope>
    <source>
        <strain evidence="2 3">D301</strain>
    </source>
</reference>
<dbReference type="PATRIC" id="fig|106634.4.peg.1050"/>
<gene>
    <name evidence="2" type="ORF">TVD_05155</name>
</gene>
<evidence type="ECO:0000313" key="3">
    <source>
        <dbReference type="Proteomes" id="UP000064201"/>
    </source>
</evidence>
<dbReference type="InterPro" id="IPR002686">
    <property type="entry name" value="Transposase_17"/>
</dbReference>
<evidence type="ECO:0000259" key="1">
    <source>
        <dbReference type="SMART" id="SM01321"/>
    </source>
</evidence>
<dbReference type="KEGG" id="tvr:TVD_05155"/>
<protein>
    <submittedName>
        <fullName evidence="2">Transposase</fullName>
    </submittedName>
</protein>
<dbReference type="Proteomes" id="UP000064201">
    <property type="component" value="Chromosome"/>
</dbReference>
<feature type="domain" description="Transposase IS200-like" evidence="1">
    <location>
        <begin position="6"/>
        <end position="122"/>
    </location>
</feature>
<accession>A0A0G3G5L9</accession>
<dbReference type="Pfam" id="PF01797">
    <property type="entry name" value="Y1_Tnp"/>
    <property type="match status" value="1"/>
</dbReference>
<dbReference type="GO" id="GO:0004803">
    <property type="term" value="F:transposase activity"/>
    <property type="evidence" value="ECO:0007669"/>
    <property type="project" value="InterPro"/>
</dbReference>
<dbReference type="PANTHER" id="PTHR34322:SF2">
    <property type="entry name" value="TRANSPOSASE IS200-LIKE DOMAIN-CONTAINING PROTEIN"/>
    <property type="match status" value="1"/>
</dbReference>
<dbReference type="PANTHER" id="PTHR34322">
    <property type="entry name" value="TRANSPOSASE, Y1_TNP DOMAIN-CONTAINING"/>
    <property type="match status" value="1"/>
</dbReference>
<dbReference type="EMBL" id="CP011367">
    <property type="protein sequence ID" value="AKJ94792.1"/>
    <property type="molecule type" value="Genomic_DNA"/>
</dbReference>
<dbReference type="AlphaFoldDB" id="A0A0G3G5L9"/>
<proteinExistence type="predicted"/>
<name>A0A0G3G5L9_9GAMM</name>
<dbReference type="GO" id="GO:0003677">
    <property type="term" value="F:DNA binding"/>
    <property type="evidence" value="ECO:0007669"/>
    <property type="project" value="InterPro"/>
</dbReference>
<sequence>MARVVLPHMPHHVVQRGHNRQVVFAGAEDYERYLEDLRELSAALEIRVYAYCLMTNHVHLLLGPGEEVAAMGRLMKALAARATRYRNRLEGRSGTLWEGRYKSSPVQTETYLLACTRYIELNPVRARMVPAAGDYVWSSYRQRMGEEDCWIDPDPAYLDLANREAERRARYARFVEQGVPEQELTLMREALQRGQLTGNPRFVDEVEQNLGVGVERRRPGRPSSRRG</sequence>
<dbReference type="Gene3D" id="3.30.70.1290">
    <property type="entry name" value="Transposase IS200-like"/>
    <property type="match status" value="1"/>
</dbReference>